<accession>A0ACD5ENF3</accession>
<organism evidence="1 2">
    <name type="scientific">Rhizobium ruizarguesonis</name>
    <dbReference type="NCBI Taxonomy" id="2081791"/>
    <lineage>
        <taxon>Bacteria</taxon>
        <taxon>Pseudomonadati</taxon>
        <taxon>Pseudomonadota</taxon>
        <taxon>Alphaproteobacteria</taxon>
        <taxon>Hyphomicrobiales</taxon>
        <taxon>Rhizobiaceae</taxon>
        <taxon>Rhizobium/Agrobacterium group</taxon>
        <taxon>Rhizobium</taxon>
    </lineage>
</organism>
<sequence>MKRINRKEFDVVTIHGGVIYNFQCKNNWIDLAKVESNRALFVRYNRSLTNYYRRALQKERRREGLLKDKLGLDKVEHYLISRFPVIGSDARVINYNQIDRLKAVVRGAA</sequence>
<evidence type="ECO:0000313" key="1">
    <source>
        <dbReference type="EMBL" id="XKM40697.1"/>
    </source>
</evidence>
<name>A0ACD5ENF3_9HYPH</name>
<dbReference type="Proteomes" id="UP000078465">
    <property type="component" value="Chromosome"/>
</dbReference>
<proteinExistence type="predicted"/>
<reference evidence="1" key="1">
    <citation type="submission" date="2024-10" db="EMBL/GenBank/DDBJ databases">
        <title>Strain of Rhizobium-related bacteria isolated fromm roots of Vavilovia formosa.</title>
        <authorList>
            <person name="Kimeklis A."/>
            <person name="Afonin A."/>
        </authorList>
    </citation>
    <scope>NUCLEOTIDE SEQUENCE</scope>
    <source>
        <strain evidence="1">Vaf-46</strain>
    </source>
</reference>
<protein>
    <submittedName>
        <fullName evidence="1">Uncharacterized protein</fullName>
    </submittedName>
</protein>
<gene>
    <name evidence="1" type="ORF">A4U53_033195</name>
</gene>
<dbReference type="EMBL" id="CP171853">
    <property type="protein sequence ID" value="XKM40697.1"/>
    <property type="molecule type" value="Genomic_DNA"/>
</dbReference>
<evidence type="ECO:0000313" key="2">
    <source>
        <dbReference type="Proteomes" id="UP000078465"/>
    </source>
</evidence>